<name>A0A8C7EVB0_NEOVI</name>
<dbReference type="SMART" id="SM00406">
    <property type="entry name" value="IGv"/>
    <property type="match status" value="1"/>
</dbReference>
<keyword evidence="5" id="KW-1185">Reference proteome</keyword>
<dbReference type="InterPro" id="IPR007110">
    <property type="entry name" value="Ig-like_dom"/>
</dbReference>
<dbReference type="Gene3D" id="2.60.40.10">
    <property type="entry name" value="Immunoglobulins"/>
    <property type="match status" value="1"/>
</dbReference>
<evidence type="ECO:0000313" key="5">
    <source>
        <dbReference type="Proteomes" id="UP000694425"/>
    </source>
</evidence>
<evidence type="ECO:0000259" key="3">
    <source>
        <dbReference type="PROSITE" id="PS50835"/>
    </source>
</evidence>
<dbReference type="InterPro" id="IPR013106">
    <property type="entry name" value="Ig_V-set"/>
</dbReference>
<dbReference type="PANTHER" id="PTHR23268">
    <property type="entry name" value="T-CELL RECEPTOR BETA CHAIN"/>
    <property type="match status" value="1"/>
</dbReference>
<dbReference type="AlphaFoldDB" id="A0A8C7EVB0"/>
<keyword evidence="1" id="KW-0732">Signal</keyword>
<dbReference type="GO" id="GO:0002376">
    <property type="term" value="P:immune system process"/>
    <property type="evidence" value="ECO:0007669"/>
    <property type="project" value="UniProtKB-KW"/>
</dbReference>
<dbReference type="InterPro" id="IPR036179">
    <property type="entry name" value="Ig-like_dom_sf"/>
</dbReference>
<dbReference type="InterPro" id="IPR013783">
    <property type="entry name" value="Ig-like_fold"/>
</dbReference>
<dbReference type="Proteomes" id="UP000694425">
    <property type="component" value="Unplaced"/>
</dbReference>
<dbReference type="Pfam" id="PF07686">
    <property type="entry name" value="V-set"/>
    <property type="match status" value="1"/>
</dbReference>
<dbReference type="GO" id="GO:0007166">
    <property type="term" value="P:cell surface receptor signaling pathway"/>
    <property type="evidence" value="ECO:0007669"/>
    <property type="project" value="TreeGrafter"/>
</dbReference>
<protein>
    <submittedName>
        <fullName evidence="4">T cell receptor beta variable 24-1</fullName>
    </submittedName>
</protein>
<organism evidence="4 5">
    <name type="scientific">Neovison vison</name>
    <name type="common">American mink</name>
    <name type="synonym">Mustela vison</name>
    <dbReference type="NCBI Taxonomy" id="452646"/>
    <lineage>
        <taxon>Eukaryota</taxon>
        <taxon>Metazoa</taxon>
        <taxon>Chordata</taxon>
        <taxon>Craniata</taxon>
        <taxon>Vertebrata</taxon>
        <taxon>Euteleostomi</taxon>
        <taxon>Mammalia</taxon>
        <taxon>Eutheria</taxon>
        <taxon>Laurasiatheria</taxon>
        <taxon>Carnivora</taxon>
        <taxon>Caniformia</taxon>
        <taxon>Musteloidea</taxon>
        <taxon>Mustelidae</taxon>
        <taxon>Mustelinae</taxon>
        <taxon>Neogale</taxon>
    </lineage>
</organism>
<proteinExistence type="predicted"/>
<sequence length="112" mass="12442">GTWRLCLQFLSCFPTGSMDAGITQTPRHGIIKTRKSILLKCSQTKSHNFMYWYRQDPGLGLQLIYFSYISDINEGEVSSGYKASREGLAKFSLSLGAAVPNQTALYFCASSD</sequence>
<evidence type="ECO:0000313" key="4">
    <source>
        <dbReference type="Ensembl" id="ENSNVIP00000025697.1"/>
    </source>
</evidence>
<reference evidence="4" key="2">
    <citation type="submission" date="2025-09" db="UniProtKB">
        <authorList>
            <consortium name="Ensembl"/>
        </authorList>
    </citation>
    <scope>IDENTIFICATION</scope>
</reference>
<dbReference type="GO" id="GO:0005886">
    <property type="term" value="C:plasma membrane"/>
    <property type="evidence" value="ECO:0007669"/>
    <property type="project" value="TreeGrafter"/>
</dbReference>
<feature type="domain" description="Ig-like" evidence="3">
    <location>
        <begin position="14"/>
        <end position="112"/>
    </location>
</feature>
<evidence type="ECO:0000256" key="2">
    <source>
        <dbReference type="ARBA" id="ARBA00022859"/>
    </source>
</evidence>
<accession>A0A8C7EVB0</accession>
<dbReference type="SUPFAM" id="SSF48726">
    <property type="entry name" value="Immunoglobulin"/>
    <property type="match status" value="1"/>
</dbReference>
<dbReference type="GeneTree" id="ENSGT00940000162480"/>
<dbReference type="PANTHER" id="PTHR23268:SF54">
    <property type="entry name" value="T CELL RECEPTOR BETA VARIABLE 24-1"/>
    <property type="match status" value="1"/>
</dbReference>
<dbReference type="InterPro" id="IPR050413">
    <property type="entry name" value="TCR_beta_variable"/>
</dbReference>
<dbReference type="PROSITE" id="PS50835">
    <property type="entry name" value="IG_LIKE"/>
    <property type="match status" value="1"/>
</dbReference>
<dbReference type="Ensembl" id="ENSNVIT00000029795.1">
    <property type="protein sequence ID" value="ENSNVIP00000025697.1"/>
    <property type="gene ID" value="ENSNVIG00000019887.1"/>
</dbReference>
<evidence type="ECO:0000256" key="1">
    <source>
        <dbReference type="ARBA" id="ARBA00022729"/>
    </source>
</evidence>
<reference evidence="4" key="1">
    <citation type="submission" date="2025-08" db="UniProtKB">
        <authorList>
            <consortium name="Ensembl"/>
        </authorList>
    </citation>
    <scope>IDENTIFICATION</scope>
</reference>
<keyword evidence="2" id="KW-0391">Immunity</keyword>